<gene>
    <name evidence="3" type="ordered locus">NT01CX_2162</name>
</gene>
<feature type="domain" description="BppU N-terminal" evidence="2">
    <location>
        <begin position="8"/>
        <end position="125"/>
    </location>
</feature>
<evidence type="ECO:0000259" key="2">
    <source>
        <dbReference type="Pfam" id="PF10651"/>
    </source>
</evidence>
<dbReference type="Gene3D" id="3.30.1910.20">
    <property type="entry name" value="asparaginyl-tRNA synthetase, N-terminal domain"/>
    <property type="match status" value="1"/>
</dbReference>
<dbReference type="eggNOG" id="ENOG503326N">
    <property type="taxonomic scope" value="Bacteria"/>
</dbReference>
<dbReference type="Gene3D" id="2.60.40.3350">
    <property type="match status" value="1"/>
</dbReference>
<dbReference type="Proteomes" id="UP000008220">
    <property type="component" value="Chromosome"/>
</dbReference>
<reference evidence="3 4" key="1">
    <citation type="journal article" date="2006" name="Nat. Biotechnol.">
        <title>The genome and transcriptomes of the anti-tumor agent Clostridium novyi-NT.</title>
        <authorList>
            <person name="Bettegowda C."/>
            <person name="Huang X."/>
            <person name="Lin J."/>
            <person name="Cheong I."/>
            <person name="Kohli M."/>
            <person name="Szabo S.A."/>
            <person name="Zhang X."/>
            <person name="Diaz L.A. Jr."/>
            <person name="Velculescu V.E."/>
            <person name="Parmigiani G."/>
            <person name="Kinzler K.W."/>
            <person name="Vogelstein B."/>
            <person name="Zhou S."/>
        </authorList>
    </citation>
    <scope>NUCLEOTIDE SEQUENCE [LARGE SCALE GENOMIC DNA]</scope>
    <source>
        <strain evidence="3 4">NT</strain>
    </source>
</reference>
<dbReference type="Pfam" id="PF10651">
    <property type="entry name" value="BppU_N"/>
    <property type="match status" value="1"/>
</dbReference>
<organism evidence="3 4">
    <name type="scientific">Clostridium novyi (strain NT)</name>
    <dbReference type="NCBI Taxonomy" id="386415"/>
    <lineage>
        <taxon>Bacteria</taxon>
        <taxon>Bacillati</taxon>
        <taxon>Bacillota</taxon>
        <taxon>Clostridia</taxon>
        <taxon>Eubacteriales</taxon>
        <taxon>Clostridiaceae</taxon>
        <taxon>Clostridium</taxon>
    </lineage>
</organism>
<proteinExistence type="predicted"/>
<dbReference type="EMBL" id="CP000382">
    <property type="protein sequence ID" value="ABK61576.1"/>
    <property type="molecule type" value="Genomic_DNA"/>
</dbReference>
<feature type="region of interest" description="Disordered" evidence="1">
    <location>
        <begin position="301"/>
        <end position="324"/>
    </location>
</feature>
<evidence type="ECO:0000313" key="4">
    <source>
        <dbReference type="Proteomes" id="UP000008220"/>
    </source>
</evidence>
<keyword evidence="4" id="KW-1185">Reference proteome</keyword>
<accession>A0Q0T3</accession>
<dbReference type="HOGENOM" id="CLU_444612_0_0_9"/>
<sequence>MFIIDKIFNLKIDTKNKSITTVTGLKQFDNNSILNITLLQNSLALDLSNCTVRLNFIREDKRVLLYMTDIVSAREGKVSIKLSPEVLEKPGNIQADISVFDSNLLKITSATFNLKVDKSIYSNDYYFNMKDFDIVQRMHIEEEARIKNEKTRIEAESNRITDEKKRSDAEALRNEKETERISNEEKRVQAENKRNEDEHIRIEAENKRKEYESNRIDQEKIRVENEKARSKSEDQRKIADNTMAENELARITYEQQRQANEKARTEKETKRITNEKLRTEAEEKRVEDEKLRVEKEIERANSENTRVTAEQKRETNETNRVEAEKTRVEEWDKIKNTFKDNAPGDMKAVVYDKNNNGKVDIAEVAESIDWGNVKNKPDFSEIGKVKSVNSKTGEVVLKAADIKGEDGTNLEELISKTKVVPLEDNVIYVNALKGNDKTGDGSFDNPFASLTSAVVESNRRNLLTNLTPIVIKLQSNLNDAQFINNFHGCLNLNNHEINGTLTMRNCTGNIINGVIEGFRIRHCNLIIQQVIMKDLSDIEVSHCNITECLFNPEQKQNITAINSFASLCIIFGCKIYNYTNPIKNVGGLVISDGTKFENCASKVTDVYNAKSYGF</sequence>
<evidence type="ECO:0000313" key="3">
    <source>
        <dbReference type="EMBL" id="ABK61576.1"/>
    </source>
</evidence>
<feature type="compositionally biased region" description="Basic and acidic residues" evidence="1">
    <location>
        <begin position="309"/>
        <end position="324"/>
    </location>
</feature>
<dbReference type="RefSeq" id="WP_011722235.1">
    <property type="nucleotide sequence ID" value="NC_008593.1"/>
</dbReference>
<name>A0Q0T3_CLONN</name>
<feature type="region of interest" description="Disordered" evidence="1">
    <location>
        <begin position="153"/>
        <end position="200"/>
    </location>
</feature>
<evidence type="ECO:0000256" key="1">
    <source>
        <dbReference type="SAM" id="MobiDB-lite"/>
    </source>
</evidence>
<dbReference type="STRING" id="386415.NT01CX_2162"/>
<protein>
    <submittedName>
        <fullName evidence="3">Phage pre-neck appendage-like protein</fullName>
    </submittedName>
</protein>
<dbReference type="AlphaFoldDB" id="A0Q0T3"/>
<dbReference type="KEGG" id="cno:NT01CX_2162"/>
<dbReference type="InterPro" id="IPR018913">
    <property type="entry name" value="BppU_N"/>
</dbReference>
<dbReference type="PROSITE" id="PS00018">
    <property type="entry name" value="EF_HAND_1"/>
    <property type="match status" value="1"/>
</dbReference>
<dbReference type="InterPro" id="IPR018247">
    <property type="entry name" value="EF_Hand_1_Ca_BS"/>
</dbReference>